<gene>
    <name evidence="2" type="ordered locus">CHU_1175</name>
</gene>
<protein>
    <submittedName>
        <fullName evidence="2">Uncharacterized protein</fullName>
    </submittedName>
</protein>
<reference evidence="2 3" key="1">
    <citation type="journal article" date="2007" name="Appl. Environ. Microbiol.">
        <title>Genome sequence of the cellulolytic gliding bacterium Cytophaga hutchinsonii.</title>
        <authorList>
            <person name="Xie G."/>
            <person name="Bruce D.C."/>
            <person name="Challacombe J.F."/>
            <person name="Chertkov O."/>
            <person name="Detter J.C."/>
            <person name="Gilna P."/>
            <person name="Han C.S."/>
            <person name="Lucas S."/>
            <person name="Misra M."/>
            <person name="Myers G.L."/>
            <person name="Richardson P."/>
            <person name="Tapia R."/>
            <person name="Thayer N."/>
            <person name="Thompson L.S."/>
            <person name="Brettin T.S."/>
            <person name="Henrissat B."/>
            <person name="Wilson D.B."/>
            <person name="McBride M.J."/>
        </authorList>
    </citation>
    <scope>NUCLEOTIDE SEQUENCE [LARGE SCALE GENOMIC DNA]</scope>
    <source>
        <strain evidence="3">ATCC 33406 / DSM 1761 / CIP 103989 / NBRC 15051 / NCIMB 9469 / D465</strain>
    </source>
</reference>
<feature type="transmembrane region" description="Helical" evidence="1">
    <location>
        <begin position="117"/>
        <end position="140"/>
    </location>
</feature>
<dbReference type="EMBL" id="CP000383">
    <property type="protein sequence ID" value="ABG58450.1"/>
    <property type="molecule type" value="Genomic_DNA"/>
</dbReference>
<accession>A0A6N4SQ21</accession>
<dbReference type="Proteomes" id="UP000001822">
    <property type="component" value="Chromosome"/>
</dbReference>
<dbReference type="KEGG" id="chu:CHU_1175"/>
<organism evidence="2 3">
    <name type="scientific">Cytophaga hutchinsonii (strain ATCC 33406 / DSM 1761 / CIP 103989 / NBRC 15051 / NCIMB 9469 / D465)</name>
    <dbReference type="NCBI Taxonomy" id="269798"/>
    <lineage>
        <taxon>Bacteria</taxon>
        <taxon>Pseudomonadati</taxon>
        <taxon>Bacteroidota</taxon>
        <taxon>Cytophagia</taxon>
        <taxon>Cytophagales</taxon>
        <taxon>Cytophagaceae</taxon>
        <taxon>Cytophaga</taxon>
    </lineage>
</organism>
<feature type="transmembrane region" description="Helical" evidence="1">
    <location>
        <begin position="7"/>
        <end position="24"/>
    </location>
</feature>
<sequence>MNYIKNIFTYLGISFILTILSNALESDFWAKFLDGNLIVILITLLAINTATISLIISKMQEIAEKHIIDFDGAIKEVKKSLYEQIILIALAIVFLILKDSSVIKTTFKYHDVAFNTIIGSIFINSIDILRDTGVAIFEILKFNNRK</sequence>
<keyword evidence="1" id="KW-1133">Transmembrane helix</keyword>
<proteinExistence type="predicted"/>
<evidence type="ECO:0000313" key="2">
    <source>
        <dbReference type="EMBL" id="ABG58450.1"/>
    </source>
</evidence>
<feature type="transmembrane region" description="Helical" evidence="1">
    <location>
        <begin position="36"/>
        <end position="56"/>
    </location>
</feature>
<feature type="transmembrane region" description="Helical" evidence="1">
    <location>
        <begin position="81"/>
        <end position="97"/>
    </location>
</feature>
<evidence type="ECO:0000313" key="3">
    <source>
        <dbReference type="Proteomes" id="UP000001822"/>
    </source>
</evidence>
<dbReference type="AlphaFoldDB" id="A0A6N4SQ21"/>
<dbReference type="RefSeq" id="WP_011584565.1">
    <property type="nucleotide sequence ID" value="NC_008255.1"/>
</dbReference>
<name>A0A6N4SQ21_CYTH3</name>
<keyword evidence="3" id="KW-1185">Reference proteome</keyword>
<evidence type="ECO:0000256" key="1">
    <source>
        <dbReference type="SAM" id="Phobius"/>
    </source>
</evidence>
<keyword evidence="1" id="KW-0472">Membrane</keyword>
<keyword evidence="1" id="KW-0812">Transmembrane</keyword>